<evidence type="ECO:0000313" key="8">
    <source>
        <dbReference type="EMBL" id="KAG0704882.1"/>
    </source>
</evidence>
<evidence type="ECO:0000256" key="1">
    <source>
        <dbReference type="ARBA" id="ARBA00022723"/>
    </source>
</evidence>
<dbReference type="AlphaFoldDB" id="A0A8J5CDL8"/>
<comment type="caution">
    <text evidence="8">The sequence shown here is derived from an EMBL/GenBank/DDBJ whole genome shotgun (WGS) entry which is preliminary data.</text>
</comment>
<keyword evidence="2 4" id="KW-0863">Zinc-finger</keyword>
<dbReference type="PROSITE" id="PS51029">
    <property type="entry name" value="MADF"/>
    <property type="match status" value="1"/>
</dbReference>
<dbReference type="InterPro" id="IPR006578">
    <property type="entry name" value="MADF-dom"/>
</dbReference>
<dbReference type="EMBL" id="JACEEZ010025084">
    <property type="protein sequence ID" value="KAG0704882.1"/>
    <property type="molecule type" value="Genomic_DNA"/>
</dbReference>
<sequence>MMEDLSHPWPHLEPFFGPVVAKRRVIERGREKFKGLVVCKKCHANVSFNTNSLYTLKTHYNRLHPEDSKALVAAISGGSRRGKSTKDPNRGLQDVQPTLAEYSDVAFNNTELFHRGGGGVSTPSQGEDGWRGGGGHPAKGKDTEGQEDNLMLDILSKCEAVMVDQKAFVSSLSLESTEEACTPHASTQPAKKPKQQFVPMTHEQERDLAEWYAQHSLLYSTNKRKAHKDTGRKQYLYEEKAQELGLTVAQLQAWLEGMRSHYARLCEEGGQQESLGERDRWILSSFHFLRPHLMKFPAHMLEAQPYPSPGSQPSAALTEGPATHYSVEQGTEVADLSHPWPHLKPFFGPVTQKNRVVVKGKPFFKGIIGCKHCRAKLTFNTYSLYSLKIHYQRVHEELLEEFNDAVASASNRGRPPSLPPTPSDARVMQQPAAKAHHYAATFNAKKAQELFYRYMVGEMLPSRMTESPSLAAFLKLLNPHFKLPSRQTFITTLQRKAEAGRGEVAATLEGVRYVATTADCWTAHHRSFLGMTAHWIDPSNLGRQKAVLACKELPATHSCDVLANTVLEVHHKFHIEAKVTSVTTDNASNFVKAFKVLGDPEDPAATHAPQHTGGTHPAATQDQEDPEEREVQPVDLAQLLEEEHEYSSCYLPNPHRCAAHTLTLLATQDVETVPDWSTGHWPCFSKVTEKAQALWHKQDQKPTTTANIQGEAGRKPRTPDISRWYASMEVLSEALDTQLAQTNMSCMQNGIETFNQDDKDIIDEYLAVMKPVVTCLDKLQMEKEAYMGVLLPTLYVLRDSLRALESKPLKYARPLLQYLLENPLSDDKRPKGFKARFSFLFDNMDILMATAMHPLFKLPVVCLLNPEKVDAVKARLLCEVTEQAALDTSGGSSPDEDEEDDFFKALRSPGPTATEGTNSTRLSNKLEKELERWCSEKQKKKLLEQAMFPVRSRAAWVDVFIKYNTAIPSSAAVETLFSQGADVMKAKRTNLTSDNFERLVFMKGNMDLLKMELAPEECED</sequence>
<dbReference type="PROSITE" id="PS50808">
    <property type="entry name" value="ZF_BED"/>
    <property type="match status" value="1"/>
</dbReference>
<name>A0A8J5CDL8_CHIOP</name>
<keyword evidence="9" id="KW-1185">Reference proteome</keyword>
<feature type="region of interest" description="Disordered" evidence="5">
    <location>
        <begin position="114"/>
        <end position="144"/>
    </location>
</feature>
<dbReference type="InterPro" id="IPR012337">
    <property type="entry name" value="RNaseH-like_sf"/>
</dbReference>
<feature type="domain" description="MADF" evidence="7">
    <location>
        <begin position="207"/>
        <end position="294"/>
    </location>
</feature>
<dbReference type="PANTHER" id="PTHR47501">
    <property type="entry name" value="TRANSPOSASE-RELATED"/>
    <property type="match status" value="1"/>
</dbReference>
<feature type="region of interest" description="Disordered" evidence="5">
    <location>
        <begin position="886"/>
        <end position="921"/>
    </location>
</feature>
<dbReference type="SUPFAM" id="SSF53098">
    <property type="entry name" value="Ribonuclease H-like"/>
    <property type="match status" value="1"/>
</dbReference>
<gene>
    <name evidence="8" type="ORF">GWK47_024615</name>
</gene>
<protein>
    <submittedName>
        <fullName evidence="8">Uncharacterized protein</fullName>
    </submittedName>
</protein>
<accession>A0A8J5CDL8</accession>
<reference evidence="8" key="1">
    <citation type="submission" date="2020-07" db="EMBL/GenBank/DDBJ databases">
        <title>The High-quality genome of the commercially important snow crab, Chionoecetes opilio.</title>
        <authorList>
            <person name="Jeong J.-H."/>
            <person name="Ryu S."/>
        </authorList>
    </citation>
    <scope>NUCLEOTIDE SEQUENCE</scope>
    <source>
        <strain evidence="8">MADBK_172401_WGS</strain>
        <tissue evidence="8">Digestive gland</tissue>
    </source>
</reference>
<feature type="region of interest" description="Disordered" evidence="5">
    <location>
        <begin position="600"/>
        <end position="631"/>
    </location>
</feature>
<dbReference type="GO" id="GO:0008270">
    <property type="term" value="F:zinc ion binding"/>
    <property type="evidence" value="ECO:0007669"/>
    <property type="project" value="UniProtKB-KW"/>
</dbReference>
<evidence type="ECO:0000256" key="5">
    <source>
        <dbReference type="SAM" id="MobiDB-lite"/>
    </source>
</evidence>
<dbReference type="GO" id="GO:0003677">
    <property type="term" value="F:DNA binding"/>
    <property type="evidence" value="ECO:0007669"/>
    <property type="project" value="InterPro"/>
</dbReference>
<dbReference type="InterPro" id="IPR003656">
    <property type="entry name" value="Znf_BED"/>
</dbReference>
<feature type="region of interest" description="Disordered" evidence="5">
    <location>
        <begin position="180"/>
        <end position="200"/>
    </location>
</feature>
<evidence type="ECO:0000256" key="4">
    <source>
        <dbReference type="PROSITE-ProRule" id="PRU00027"/>
    </source>
</evidence>
<proteinExistence type="predicted"/>
<evidence type="ECO:0000256" key="3">
    <source>
        <dbReference type="ARBA" id="ARBA00022833"/>
    </source>
</evidence>
<evidence type="ECO:0000259" key="7">
    <source>
        <dbReference type="PROSITE" id="PS51029"/>
    </source>
</evidence>
<evidence type="ECO:0000259" key="6">
    <source>
        <dbReference type="PROSITE" id="PS50808"/>
    </source>
</evidence>
<keyword evidence="3" id="KW-0862">Zinc</keyword>
<evidence type="ECO:0000313" key="9">
    <source>
        <dbReference type="Proteomes" id="UP000770661"/>
    </source>
</evidence>
<feature type="region of interest" description="Disordered" evidence="5">
    <location>
        <begin position="697"/>
        <end position="717"/>
    </location>
</feature>
<dbReference type="PANTHER" id="PTHR47501:SF5">
    <property type="entry name" value="HAT C-TERMINAL DIMERISATION DOMAIN-CONTAINING PROTEIN"/>
    <property type="match status" value="1"/>
</dbReference>
<feature type="domain" description="BED-type" evidence="6">
    <location>
        <begin position="3"/>
        <end position="71"/>
    </location>
</feature>
<keyword evidence="1" id="KW-0479">Metal-binding</keyword>
<dbReference type="OrthoDB" id="2976890at2759"/>
<evidence type="ECO:0000256" key="2">
    <source>
        <dbReference type="ARBA" id="ARBA00022771"/>
    </source>
</evidence>
<dbReference type="Proteomes" id="UP000770661">
    <property type="component" value="Unassembled WGS sequence"/>
</dbReference>
<organism evidence="8 9">
    <name type="scientific">Chionoecetes opilio</name>
    <name type="common">Atlantic snow crab</name>
    <name type="synonym">Cancer opilio</name>
    <dbReference type="NCBI Taxonomy" id="41210"/>
    <lineage>
        <taxon>Eukaryota</taxon>
        <taxon>Metazoa</taxon>
        <taxon>Ecdysozoa</taxon>
        <taxon>Arthropoda</taxon>
        <taxon>Crustacea</taxon>
        <taxon>Multicrustacea</taxon>
        <taxon>Malacostraca</taxon>
        <taxon>Eumalacostraca</taxon>
        <taxon>Eucarida</taxon>
        <taxon>Decapoda</taxon>
        <taxon>Pleocyemata</taxon>
        <taxon>Brachyura</taxon>
        <taxon>Eubrachyura</taxon>
        <taxon>Majoidea</taxon>
        <taxon>Majidae</taxon>
        <taxon>Chionoecetes</taxon>
    </lineage>
</organism>